<feature type="domain" description="YqgF/RNase H-like" evidence="6">
    <location>
        <begin position="4"/>
        <end position="102"/>
    </location>
</feature>
<reference evidence="7 8" key="1">
    <citation type="journal article" date="2016" name="Environ. Microbiol.">
        <title>Genomic resolution of a cold subsurface aquifer community provides metabolic insights for novel microbes adapted to high CO concentrations.</title>
        <authorList>
            <person name="Probst A.J."/>
            <person name="Castelle C.J."/>
            <person name="Singh A."/>
            <person name="Brown C.T."/>
            <person name="Anantharaman K."/>
            <person name="Sharon I."/>
            <person name="Hug L.A."/>
            <person name="Burstein D."/>
            <person name="Emerson J.B."/>
            <person name="Thomas B.C."/>
            <person name="Banfield J.F."/>
        </authorList>
    </citation>
    <scope>NUCLEOTIDE SEQUENCE [LARGE SCALE GENOMIC DNA]</scope>
    <source>
        <strain evidence="7">CG1_02_47_685</strain>
    </source>
</reference>
<dbReference type="Proteomes" id="UP000183206">
    <property type="component" value="Unassembled WGS sequence"/>
</dbReference>
<dbReference type="EMBL" id="MNVO01000066">
    <property type="protein sequence ID" value="OIO31382.1"/>
    <property type="molecule type" value="Genomic_DNA"/>
</dbReference>
<evidence type="ECO:0000256" key="4">
    <source>
        <dbReference type="ARBA" id="ARBA00022801"/>
    </source>
</evidence>
<organism evidence="7 8">
    <name type="scientific">Candidatus Nomurabacteria bacterium CG1_02_47_685</name>
    <dbReference type="NCBI Taxonomy" id="1805282"/>
    <lineage>
        <taxon>Bacteria</taxon>
        <taxon>Candidatus Nomuraibacteriota</taxon>
    </lineage>
</organism>
<proteinExistence type="inferred from homology"/>
<dbReference type="AlphaFoldDB" id="A0A1J4VA15"/>
<evidence type="ECO:0000313" key="7">
    <source>
        <dbReference type="EMBL" id="OIO31382.1"/>
    </source>
</evidence>
<dbReference type="SUPFAM" id="SSF53098">
    <property type="entry name" value="Ribonuclease H-like"/>
    <property type="match status" value="1"/>
</dbReference>
<dbReference type="EC" id="3.1.-.-" evidence="5"/>
<sequence>MRYMKYIGIDYGAKRVGVAISDEEGKFAFPREVLKNDAVLKERIKELCKQETVMRMVVGESLGYDQKPNTVMGGIQAFVDEMKTLLDIPVAFEPEFMTSTEAERAQGKHAMIDASAAAIILQSYLDKIQNKNGHHNF</sequence>
<keyword evidence="2 5" id="KW-0690">Ribosome biogenesis</keyword>
<protein>
    <recommendedName>
        <fullName evidence="5">Putative pre-16S rRNA nuclease</fullName>
        <ecNumber evidence="5">3.1.-.-</ecNumber>
    </recommendedName>
</protein>
<evidence type="ECO:0000256" key="2">
    <source>
        <dbReference type="ARBA" id="ARBA00022517"/>
    </source>
</evidence>
<dbReference type="InterPro" id="IPR012337">
    <property type="entry name" value="RNaseH-like_sf"/>
</dbReference>
<dbReference type="CDD" id="cd16964">
    <property type="entry name" value="YqgF"/>
    <property type="match status" value="1"/>
</dbReference>
<keyword evidence="4 5" id="KW-0378">Hydrolase</keyword>
<name>A0A1J4VA15_9BACT</name>
<comment type="subcellular location">
    <subcellularLocation>
        <location evidence="5">Cytoplasm</location>
    </subcellularLocation>
</comment>
<evidence type="ECO:0000256" key="1">
    <source>
        <dbReference type="ARBA" id="ARBA00022490"/>
    </source>
</evidence>
<dbReference type="PANTHER" id="PTHR33317:SF4">
    <property type="entry name" value="POLYNUCLEOTIDYL TRANSFERASE, RIBONUCLEASE H-LIKE SUPERFAMILY PROTEIN"/>
    <property type="match status" value="1"/>
</dbReference>
<dbReference type="Pfam" id="PF03652">
    <property type="entry name" value="RuvX"/>
    <property type="match status" value="1"/>
</dbReference>
<dbReference type="GO" id="GO:0016788">
    <property type="term" value="F:hydrolase activity, acting on ester bonds"/>
    <property type="evidence" value="ECO:0007669"/>
    <property type="project" value="UniProtKB-UniRule"/>
</dbReference>
<keyword evidence="1 5" id="KW-0963">Cytoplasm</keyword>
<dbReference type="InterPro" id="IPR037027">
    <property type="entry name" value="YqgF/RNaseH-like_dom_sf"/>
</dbReference>
<evidence type="ECO:0000256" key="3">
    <source>
        <dbReference type="ARBA" id="ARBA00022722"/>
    </source>
</evidence>
<dbReference type="Gene3D" id="3.30.420.140">
    <property type="entry name" value="YqgF/RNase H-like domain"/>
    <property type="match status" value="1"/>
</dbReference>
<evidence type="ECO:0000313" key="8">
    <source>
        <dbReference type="Proteomes" id="UP000183206"/>
    </source>
</evidence>
<dbReference type="InterPro" id="IPR005227">
    <property type="entry name" value="YqgF"/>
</dbReference>
<dbReference type="NCBIfam" id="TIGR00250">
    <property type="entry name" value="RNAse_H_YqgF"/>
    <property type="match status" value="1"/>
</dbReference>
<gene>
    <name evidence="7" type="ORF">AUJ44_04565</name>
</gene>
<evidence type="ECO:0000259" key="6">
    <source>
        <dbReference type="SMART" id="SM00732"/>
    </source>
</evidence>
<dbReference type="GO" id="GO:0005829">
    <property type="term" value="C:cytosol"/>
    <property type="evidence" value="ECO:0007669"/>
    <property type="project" value="TreeGrafter"/>
</dbReference>
<comment type="function">
    <text evidence="5">Could be a nuclease involved in processing of the 5'-end of pre-16S rRNA.</text>
</comment>
<dbReference type="STRING" id="1805282.AUJ44_04565"/>
<dbReference type="GO" id="GO:0000967">
    <property type="term" value="P:rRNA 5'-end processing"/>
    <property type="evidence" value="ECO:0007669"/>
    <property type="project" value="UniProtKB-UniRule"/>
</dbReference>
<keyword evidence="3 5" id="KW-0540">Nuclease</keyword>
<dbReference type="PANTHER" id="PTHR33317">
    <property type="entry name" value="POLYNUCLEOTIDYL TRANSFERASE, RIBONUCLEASE H-LIKE SUPERFAMILY PROTEIN"/>
    <property type="match status" value="1"/>
</dbReference>
<dbReference type="InterPro" id="IPR006641">
    <property type="entry name" value="YqgF/RNaseH-like_dom"/>
</dbReference>
<dbReference type="HAMAP" id="MF_00651">
    <property type="entry name" value="Nuclease_YqgF"/>
    <property type="match status" value="1"/>
</dbReference>
<accession>A0A1J4VA15</accession>
<comment type="caution">
    <text evidence="7">The sequence shown here is derived from an EMBL/GenBank/DDBJ whole genome shotgun (WGS) entry which is preliminary data.</text>
</comment>
<evidence type="ECO:0000256" key="5">
    <source>
        <dbReference type="HAMAP-Rule" id="MF_00651"/>
    </source>
</evidence>
<dbReference type="GO" id="GO:0004518">
    <property type="term" value="F:nuclease activity"/>
    <property type="evidence" value="ECO:0007669"/>
    <property type="project" value="UniProtKB-KW"/>
</dbReference>
<comment type="similarity">
    <text evidence="5">Belongs to the YqgF HJR family.</text>
</comment>
<dbReference type="SMART" id="SM00732">
    <property type="entry name" value="YqgFc"/>
    <property type="match status" value="1"/>
</dbReference>